<evidence type="ECO:0000256" key="2">
    <source>
        <dbReference type="ARBA" id="ARBA00023015"/>
    </source>
</evidence>
<dbReference type="PROSITE" id="PS50888">
    <property type="entry name" value="BHLH"/>
    <property type="match status" value="1"/>
</dbReference>
<evidence type="ECO:0000256" key="4">
    <source>
        <dbReference type="ARBA" id="ARBA00023163"/>
    </source>
</evidence>
<dbReference type="CDD" id="cd11393">
    <property type="entry name" value="bHLH_AtbHLH_like"/>
    <property type="match status" value="1"/>
</dbReference>
<evidence type="ECO:0000256" key="1">
    <source>
        <dbReference type="ARBA" id="ARBA00004123"/>
    </source>
</evidence>
<dbReference type="SUPFAM" id="SSF47459">
    <property type="entry name" value="HLH, helix-loop-helix DNA-binding domain"/>
    <property type="match status" value="1"/>
</dbReference>
<dbReference type="GO" id="GO:0003700">
    <property type="term" value="F:DNA-binding transcription factor activity"/>
    <property type="evidence" value="ECO:0007669"/>
    <property type="project" value="InterPro"/>
</dbReference>
<dbReference type="OrthoDB" id="1610519at2759"/>
<dbReference type="EMBL" id="KV020121">
    <property type="protein sequence ID" value="KZV15134.1"/>
    <property type="molecule type" value="Genomic_DNA"/>
</dbReference>
<name>A0A2Z7A0W7_9LAMI</name>
<evidence type="ECO:0000256" key="5">
    <source>
        <dbReference type="ARBA" id="ARBA00023242"/>
    </source>
</evidence>
<feature type="domain" description="BHLH" evidence="7">
    <location>
        <begin position="125"/>
        <end position="174"/>
    </location>
</feature>
<evidence type="ECO:0000313" key="9">
    <source>
        <dbReference type="Proteomes" id="UP000250235"/>
    </source>
</evidence>
<dbReference type="InterPro" id="IPR045843">
    <property type="entry name" value="IND-like"/>
</dbReference>
<dbReference type="Proteomes" id="UP000250235">
    <property type="component" value="Unassembled WGS sequence"/>
</dbReference>
<comment type="subcellular location">
    <subcellularLocation>
        <location evidence="1">Nucleus</location>
    </subcellularLocation>
</comment>
<dbReference type="InterPro" id="IPR011598">
    <property type="entry name" value="bHLH_dom"/>
</dbReference>
<evidence type="ECO:0000256" key="3">
    <source>
        <dbReference type="ARBA" id="ARBA00023125"/>
    </source>
</evidence>
<organism evidence="8 9">
    <name type="scientific">Dorcoceras hygrometricum</name>
    <dbReference type="NCBI Taxonomy" id="472368"/>
    <lineage>
        <taxon>Eukaryota</taxon>
        <taxon>Viridiplantae</taxon>
        <taxon>Streptophyta</taxon>
        <taxon>Embryophyta</taxon>
        <taxon>Tracheophyta</taxon>
        <taxon>Spermatophyta</taxon>
        <taxon>Magnoliopsida</taxon>
        <taxon>eudicotyledons</taxon>
        <taxon>Gunneridae</taxon>
        <taxon>Pentapetalae</taxon>
        <taxon>asterids</taxon>
        <taxon>lamiids</taxon>
        <taxon>Lamiales</taxon>
        <taxon>Gesneriaceae</taxon>
        <taxon>Didymocarpoideae</taxon>
        <taxon>Trichosporeae</taxon>
        <taxon>Loxocarpinae</taxon>
        <taxon>Dorcoceras</taxon>
    </lineage>
</organism>
<gene>
    <name evidence="8" type="ORF">F511_36162</name>
</gene>
<evidence type="ECO:0000313" key="8">
    <source>
        <dbReference type="EMBL" id="KZV15134.1"/>
    </source>
</evidence>
<dbReference type="GO" id="GO:0003677">
    <property type="term" value="F:DNA binding"/>
    <property type="evidence" value="ECO:0007669"/>
    <property type="project" value="UniProtKB-KW"/>
</dbReference>
<proteinExistence type="predicted"/>
<dbReference type="InterPro" id="IPR045239">
    <property type="entry name" value="bHLH95_bHLH"/>
</dbReference>
<dbReference type="SMART" id="SM00353">
    <property type="entry name" value="HLH"/>
    <property type="match status" value="1"/>
</dbReference>
<keyword evidence="9" id="KW-1185">Reference proteome</keyword>
<dbReference type="GO" id="GO:0046983">
    <property type="term" value="F:protein dimerization activity"/>
    <property type="evidence" value="ECO:0007669"/>
    <property type="project" value="InterPro"/>
</dbReference>
<dbReference type="AlphaFoldDB" id="A0A2Z7A0W7"/>
<dbReference type="GO" id="GO:0005634">
    <property type="term" value="C:nucleus"/>
    <property type="evidence" value="ECO:0007669"/>
    <property type="project" value="UniProtKB-SubCell"/>
</dbReference>
<protein>
    <recommendedName>
        <fullName evidence="7">BHLH domain-containing protein</fullName>
    </recommendedName>
</protein>
<evidence type="ECO:0000259" key="7">
    <source>
        <dbReference type="PROSITE" id="PS50888"/>
    </source>
</evidence>
<dbReference type="PANTHER" id="PTHR45914">
    <property type="entry name" value="TRANSCRIPTION FACTOR HEC3-RELATED"/>
    <property type="match status" value="1"/>
</dbReference>
<reference evidence="8 9" key="1">
    <citation type="journal article" date="2015" name="Proc. Natl. Acad. Sci. U.S.A.">
        <title>The resurrection genome of Boea hygrometrica: A blueprint for survival of dehydration.</title>
        <authorList>
            <person name="Xiao L."/>
            <person name="Yang G."/>
            <person name="Zhang L."/>
            <person name="Yang X."/>
            <person name="Zhao S."/>
            <person name="Ji Z."/>
            <person name="Zhou Q."/>
            <person name="Hu M."/>
            <person name="Wang Y."/>
            <person name="Chen M."/>
            <person name="Xu Y."/>
            <person name="Jin H."/>
            <person name="Xiao X."/>
            <person name="Hu G."/>
            <person name="Bao F."/>
            <person name="Hu Y."/>
            <person name="Wan P."/>
            <person name="Li L."/>
            <person name="Deng X."/>
            <person name="Kuang T."/>
            <person name="Xiang C."/>
            <person name="Zhu J.K."/>
            <person name="Oliver M.J."/>
            <person name="He Y."/>
        </authorList>
    </citation>
    <scope>NUCLEOTIDE SEQUENCE [LARGE SCALE GENOMIC DNA]</scope>
    <source>
        <strain evidence="9">cv. XS01</strain>
    </source>
</reference>
<accession>A0A2Z7A0W7</accession>
<dbReference type="InterPro" id="IPR036638">
    <property type="entry name" value="HLH_DNA-bd_sf"/>
</dbReference>
<evidence type="ECO:0000256" key="6">
    <source>
        <dbReference type="SAM" id="MobiDB-lite"/>
    </source>
</evidence>
<keyword evidence="4" id="KW-0804">Transcription</keyword>
<feature type="region of interest" description="Disordered" evidence="6">
    <location>
        <begin position="118"/>
        <end position="144"/>
    </location>
</feature>
<keyword evidence="2" id="KW-0805">Transcription regulation</keyword>
<keyword evidence="3" id="KW-0238">DNA-binding</keyword>
<dbReference type="Pfam" id="PF00010">
    <property type="entry name" value="HLH"/>
    <property type="match status" value="1"/>
</dbReference>
<dbReference type="Gene3D" id="4.10.280.10">
    <property type="entry name" value="Helix-loop-helix DNA-binding domain"/>
    <property type="match status" value="1"/>
</dbReference>
<keyword evidence="5" id="KW-0539">Nucleus</keyword>
<sequence length="280" mass="31647">MERESQFCIPQPPDHTAVASVGDAYIDGVYEGLSFRTLLTYDLHASAFPPPATYVFDLPAQTQNILVTPKIEPRNNAPEISKFDEAFSMLAPPFNFFSDVASSSQHYLPGLLSLEPPRSNTVVDSRSRVENTRRRRKQQKLSDKTRSLQKLLPWDRKMDMATVLEEAYKYIKFLQAQVSILQAMPNAESYSRGTTPNLSHGSHGGVVGDHLGRLNRQQLLQVLLHSPIAQTLLYSNGCCVYSLEQLLLVMNNAERKAQFNNVNMLFDSNTDAWVSDYYRN</sequence>
<dbReference type="PANTHER" id="PTHR45914:SF24">
    <property type="entry name" value="BHLH DOMAIN-CONTAINING PROTEIN"/>
    <property type="match status" value="1"/>
</dbReference>